<name>A0A4V4HAM3_DENBC</name>
<protein>
    <submittedName>
        <fullName evidence="1">Uncharacterized protein</fullName>
    </submittedName>
</protein>
<dbReference type="Proteomes" id="UP000297245">
    <property type="component" value="Unassembled WGS sequence"/>
</dbReference>
<keyword evidence="2" id="KW-1185">Reference proteome</keyword>
<sequence>MPPIRNQLLRRHQRAVRVPARHDHEEDRVEMAFNAQDVHREVNVVNQQHYVRLQPFVLVFMELLNLLAHRVPRVCVQWFMDTDA</sequence>
<dbReference type="EMBL" id="ML181387">
    <property type="protein sequence ID" value="THU75915.1"/>
    <property type="molecule type" value="Genomic_DNA"/>
</dbReference>
<organism evidence="1 2">
    <name type="scientific">Dendrothele bispora (strain CBS 962.96)</name>
    <dbReference type="NCBI Taxonomy" id="1314807"/>
    <lineage>
        <taxon>Eukaryota</taxon>
        <taxon>Fungi</taxon>
        <taxon>Dikarya</taxon>
        <taxon>Basidiomycota</taxon>
        <taxon>Agaricomycotina</taxon>
        <taxon>Agaricomycetes</taxon>
        <taxon>Agaricomycetidae</taxon>
        <taxon>Agaricales</taxon>
        <taxon>Agaricales incertae sedis</taxon>
        <taxon>Dendrothele</taxon>
    </lineage>
</organism>
<gene>
    <name evidence="1" type="ORF">K435DRAFT_787451</name>
</gene>
<evidence type="ECO:0000313" key="1">
    <source>
        <dbReference type="EMBL" id="THU75915.1"/>
    </source>
</evidence>
<dbReference type="AlphaFoldDB" id="A0A4V4HAM3"/>
<accession>A0A4V4HAM3</accession>
<reference evidence="1 2" key="1">
    <citation type="journal article" date="2019" name="Nat. Ecol. Evol.">
        <title>Megaphylogeny resolves global patterns of mushroom evolution.</title>
        <authorList>
            <person name="Varga T."/>
            <person name="Krizsan K."/>
            <person name="Foldi C."/>
            <person name="Dima B."/>
            <person name="Sanchez-Garcia M."/>
            <person name="Sanchez-Ramirez S."/>
            <person name="Szollosi G.J."/>
            <person name="Szarkandi J.G."/>
            <person name="Papp V."/>
            <person name="Albert L."/>
            <person name="Andreopoulos W."/>
            <person name="Angelini C."/>
            <person name="Antonin V."/>
            <person name="Barry K.W."/>
            <person name="Bougher N.L."/>
            <person name="Buchanan P."/>
            <person name="Buyck B."/>
            <person name="Bense V."/>
            <person name="Catcheside P."/>
            <person name="Chovatia M."/>
            <person name="Cooper J."/>
            <person name="Damon W."/>
            <person name="Desjardin D."/>
            <person name="Finy P."/>
            <person name="Geml J."/>
            <person name="Haridas S."/>
            <person name="Hughes K."/>
            <person name="Justo A."/>
            <person name="Karasinski D."/>
            <person name="Kautmanova I."/>
            <person name="Kiss B."/>
            <person name="Kocsube S."/>
            <person name="Kotiranta H."/>
            <person name="LaButti K.M."/>
            <person name="Lechner B.E."/>
            <person name="Liimatainen K."/>
            <person name="Lipzen A."/>
            <person name="Lukacs Z."/>
            <person name="Mihaltcheva S."/>
            <person name="Morgado L.N."/>
            <person name="Niskanen T."/>
            <person name="Noordeloos M.E."/>
            <person name="Ohm R.A."/>
            <person name="Ortiz-Santana B."/>
            <person name="Ovrebo C."/>
            <person name="Racz N."/>
            <person name="Riley R."/>
            <person name="Savchenko A."/>
            <person name="Shiryaev A."/>
            <person name="Soop K."/>
            <person name="Spirin V."/>
            <person name="Szebenyi C."/>
            <person name="Tomsovsky M."/>
            <person name="Tulloss R.E."/>
            <person name="Uehling J."/>
            <person name="Grigoriev I.V."/>
            <person name="Vagvolgyi C."/>
            <person name="Papp T."/>
            <person name="Martin F.M."/>
            <person name="Miettinen O."/>
            <person name="Hibbett D.S."/>
            <person name="Nagy L.G."/>
        </authorList>
    </citation>
    <scope>NUCLEOTIDE SEQUENCE [LARGE SCALE GENOMIC DNA]</scope>
    <source>
        <strain evidence="1 2">CBS 962.96</strain>
    </source>
</reference>
<proteinExistence type="predicted"/>
<evidence type="ECO:0000313" key="2">
    <source>
        <dbReference type="Proteomes" id="UP000297245"/>
    </source>
</evidence>